<evidence type="ECO:0000313" key="4">
    <source>
        <dbReference type="Proteomes" id="UP000799291"/>
    </source>
</evidence>
<organism evidence="3 4">
    <name type="scientific">Lentithecium fluviatile CBS 122367</name>
    <dbReference type="NCBI Taxonomy" id="1168545"/>
    <lineage>
        <taxon>Eukaryota</taxon>
        <taxon>Fungi</taxon>
        <taxon>Dikarya</taxon>
        <taxon>Ascomycota</taxon>
        <taxon>Pezizomycotina</taxon>
        <taxon>Dothideomycetes</taxon>
        <taxon>Pleosporomycetidae</taxon>
        <taxon>Pleosporales</taxon>
        <taxon>Massarineae</taxon>
        <taxon>Lentitheciaceae</taxon>
        <taxon>Lentithecium</taxon>
    </lineage>
</organism>
<dbReference type="InterPro" id="IPR011051">
    <property type="entry name" value="RmlC_Cupin_sf"/>
</dbReference>
<keyword evidence="1" id="KW-0479">Metal-binding</keyword>
<dbReference type="OrthoDB" id="445803at2759"/>
<proteinExistence type="predicted"/>
<dbReference type="Proteomes" id="UP000799291">
    <property type="component" value="Unassembled WGS sequence"/>
</dbReference>
<name>A0A6G1J5F8_9PLEO</name>
<gene>
    <name evidence="3" type="ORF">K458DRAFT_416981</name>
</gene>
<sequence length="145" mass="15756">MTPRIQPVVLSPQSIANAPAEGFAPGTPAGNVTWKTLLSAPGTPSNTLTSGIAMCAPKGGHLKCHRHTHPEMYYIISGRGIMEIDGEEHRVEKSAVVFIPGGAEHGIRNEDEEEELRWLYVFAAGGFEEIVYRFSDNGSKPRAKL</sequence>
<dbReference type="Pfam" id="PF07883">
    <property type="entry name" value="Cupin_2"/>
    <property type="match status" value="1"/>
</dbReference>
<reference evidence="3" key="1">
    <citation type="journal article" date="2020" name="Stud. Mycol.">
        <title>101 Dothideomycetes genomes: a test case for predicting lifestyles and emergence of pathogens.</title>
        <authorList>
            <person name="Haridas S."/>
            <person name="Albert R."/>
            <person name="Binder M."/>
            <person name="Bloem J."/>
            <person name="Labutti K."/>
            <person name="Salamov A."/>
            <person name="Andreopoulos B."/>
            <person name="Baker S."/>
            <person name="Barry K."/>
            <person name="Bills G."/>
            <person name="Bluhm B."/>
            <person name="Cannon C."/>
            <person name="Castanera R."/>
            <person name="Culley D."/>
            <person name="Daum C."/>
            <person name="Ezra D."/>
            <person name="Gonzalez J."/>
            <person name="Henrissat B."/>
            <person name="Kuo A."/>
            <person name="Liang C."/>
            <person name="Lipzen A."/>
            <person name="Lutzoni F."/>
            <person name="Magnuson J."/>
            <person name="Mondo S."/>
            <person name="Nolan M."/>
            <person name="Ohm R."/>
            <person name="Pangilinan J."/>
            <person name="Park H.-J."/>
            <person name="Ramirez L."/>
            <person name="Alfaro M."/>
            <person name="Sun H."/>
            <person name="Tritt A."/>
            <person name="Yoshinaga Y."/>
            <person name="Zwiers L.-H."/>
            <person name="Turgeon B."/>
            <person name="Goodwin S."/>
            <person name="Spatafora J."/>
            <person name="Crous P."/>
            <person name="Grigoriev I."/>
        </authorList>
    </citation>
    <scope>NUCLEOTIDE SEQUENCE</scope>
    <source>
        <strain evidence="3">CBS 122367</strain>
    </source>
</reference>
<dbReference type="InterPro" id="IPR051610">
    <property type="entry name" value="GPI/OXD"/>
</dbReference>
<dbReference type="Gene3D" id="2.60.120.10">
    <property type="entry name" value="Jelly Rolls"/>
    <property type="match status" value="1"/>
</dbReference>
<feature type="domain" description="Cupin type-2" evidence="2">
    <location>
        <begin position="55"/>
        <end position="122"/>
    </location>
</feature>
<dbReference type="InterPro" id="IPR014710">
    <property type="entry name" value="RmlC-like_jellyroll"/>
</dbReference>
<dbReference type="PANTHER" id="PTHR35848:SF6">
    <property type="entry name" value="CUPIN TYPE-2 DOMAIN-CONTAINING PROTEIN"/>
    <property type="match status" value="1"/>
</dbReference>
<dbReference type="GO" id="GO:0046872">
    <property type="term" value="F:metal ion binding"/>
    <property type="evidence" value="ECO:0007669"/>
    <property type="project" value="UniProtKB-KW"/>
</dbReference>
<dbReference type="PANTHER" id="PTHR35848">
    <property type="entry name" value="OXALATE-BINDING PROTEIN"/>
    <property type="match status" value="1"/>
</dbReference>
<keyword evidence="4" id="KW-1185">Reference proteome</keyword>
<accession>A0A6G1J5F8</accession>
<dbReference type="AlphaFoldDB" id="A0A6G1J5F8"/>
<protein>
    <submittedName>
        <fullName evidence="3">RmlC-like cupin</fullName>
    </submittedName>
</protein>
<evidence type="ECO:0000259" key="2">
    <source>
        <dbReference type="Pfam" id="PF07883"/>
    </source>
</evidence>
<dbReference type="EMBL" id="MU005578">
    <property type="protein sequence ID" value="KAF2685774.1"/>
    <property type="molecule type" value="Genomic_DNA"/>
</dbReference>
<dbReference type="InterPro" id="IPR013096">
    <property type="entry name" value="Cupin_2"/>
</dbReference>
<evidence type="ECO:0000256" key="1">
    <source>
        <dbReference type="ARBA" id="ARBA00022723"/>
    </source>
</evidence>
<dbReference type="SUPFAM" id="SSF51182">
    <property type="entry name" value="RmlC-like cupins"/>
    <property type="match status" value="1"/>
</dbReference>
<evidence type="ECO:0000313" key="3">
    <source>
        <dbReference type="EMBL" id="KAF2685774.1"/>
    </source>
</evidence>